<dbReference type="AlphaFoldDB" id="A0A242M3B8"/>
<organism evidence="1 2">
    <name type="scientific">Caballeronia sordidicola</name>
    <name type="common">Burkholderia sordidicola</name>
    <dbReference type="NCBI Taxonomy" id="196367"/>
    <lineage>
        <taxon>Bacteria</taxon>
        <taxon>Pseudomonadati</taxon>
        <taxon>Pseudomonadota</taxon>
        <taxon>Betaproteobacteria</taxon>
        <taxon>Burkholderiales</taxon>
        <taxon>Burkholderiaceae</taxon>
        <taxon>Caballeronia</taxon>
    </lineage>
</organism>
<evidence type="ECO:0000313" key="2">
    <source>
        <dbReference type="Proteomes" id="UP000195221"/>
    </source>
</evidence>
<evidence type="ECO:0000313" key="1">
    <source>
        <dbReference type="EMBL" id="OTP65548.1"/>
    </source>
</evidence>
<reference evidence="1 2" key="1">
    <citation type="submission" date="2017-03" db="EMBL/GenBank/DDBJ databases">
        <title>Genome analysis of strain PAMC 26577.</title>
        <authorList>
            <person name="Oh H.-M."/>
            <person name="Yang J.-A."/>
        </authorList>
    </citation>
    <scope>NUCLEOTIDE SEQUENCE [LARGE SCALE GENOMIC DNA]</scope>
    <source>
        <strain evidence="1 2">PAMC 26577</strain>
    </source>
</reference>
<dbReference type="EMBL" id="NBTZ01000180">
    <property type="protein sequence ID" value="OTP65548.1"/>
    <property type="molecule type" value="Genomic_DNA"/>
</dbReference>
<gene>
    <name evidence="1" type="ORF">PAMC26577_39360</name>
</gene>
<sequence length="63" mass="6794">MHAAQAQHVGAIGVYLVKGFYTFVRDGCPTLAGLRGSRVAELITELGATNQLDEKVMARFASR</sequence>
<protein>
    <submittedName>
        <fullName evidence="1">Uncharacterized protein</fullName>
    </submittedName>
</protein>
<name>A0A242M3B8_CABSO</name>
<comment type="caution">
    <text evidence="1">The sequence shown here is derived from an EMBL/GenBank/DDBJ whole genome shotgun (WGS) entry which is preliminary data.</text>
</comment>
<dbReference type="Proteomes" id="UP000195221">
    <property type="component" value="Unassembled WGS sequence"/>
</dbReference>
<proteinExistence type="predicted"/>
<accession>A0A242M3B8</accession>